<keyword evidence="4" id="KW-1185">Reference proteome</keyword>
<evidence type="ECO:0000313" key="4">
    <source>
        <dbReference type="Proteomes" id="UP000679690"/>
    </source>
</evidence>
<dbReference type="InterPro" id="IPR013783">
    <property type="entry name" value="Ig-like_fold"/>
</dbReference>
<accession>A0ABS3UT81</accession>
<dbReference type="Proteomes" id="UP000679690">
    <property type="component" value="Unassembled WGS sequence"/>
</dbReference>
<evidence type="ECO:0000256" key="1">
    <source>
        <dbReference type="ARBA" id="ARBA00022801"/>
    </source>
</evidence>
<dbReference type="Pfam" id="PF00754">
    <property type="entry name" value="F5_F8_type_C"/>
    <property type="match status" value="1"/>
</dbReference>
<dbReference type="Gene3D" id="2.60.120.260">
    <property type="entry name" value="Galactose-binding domain-like"/>
    <property type="match status" value="1"/>
</dbReference>
<dbReference type="PROSITE" id="PS50022">
    <property type="entry name" value="FA58C_3"/>
    <property type="match status" value="1"/>
</dbReference>
<dbReference type="SUPFAM" id="SSF49785">
    <property type="entry name" value="Galactose-binding domain-like"/>
    <property type="match status" value="1"/>
</dbReference>
<name>A0ABS3UT81_9ACTN</name>
<dbReference type="Gene3D" id="2.60.40.10">
    <property type="entry name" value="Immunoglobulins"/>
    <property type="match status" value="1"/>
</dbReference>
<dbReference type="SMART" id="SM00495">
    <property type="entry name" value="ChtBD3"/>
    <property type="match status" value="1"/>
</dbReference>
<comment type="caution">
    <text evidence="3">The sequence shown here is derived from an EMBL/GenBank/DDBJ whole genome shotgun (WGS) entry which is preliminary data.</text>
</comment>
<dbReference type="EMBL" id="JAGFNS010000023">
    <property type="protein sequence ID" value="MBO3741796.1"/>
    <property type="molecule type" value="Genomic_DNA"/>
</dbReference>
<reference evidence="3 4" key="1">
    <citation type="submission" date="2021-03" db="EMBL/GenBank/DDBJ databases">
        <title>Actinoplanes flavus sp. nov., a novel actinomycete isolated from Coconut Palm rhizosphere soil.</title>
        <authorList>
            <person name="Luo X."/>
        </authorList>
    </citation>
    <scope>NUCLEOTIDE SEQUENCE [LARGE SCALE GENOMIC DNA]</scope>
    <source>
        <strain evidence="3 4">NEAU-H7</strain>
    </source>
</reference>
<dbReference type="Pfam" id="PF02839">
    <property type="entry name" value="CBM_5_12"/>
    <property type="match status" value="1"/>
</dbReference>
<dbReference type="InterPro" id="IPR008979">
    <property type="entry name" value="Galactose-bd-like_sf"/>
</dbReference>
<sequence length="309" mass="33280">MMPNDLPSGEHYASVVAHDKAGNKSSATKIKVWFDTVQDPKAGTNRALNQPVTVSSIHSDSYAGAKAVDGNAATRWASLKTDPTWIQIDLGKTVSIGRVILNWETAYAKAYQLQTSDDGSTWTDIHSTTTGDGKIDDIADLNGRGRYVRMYGTARGTGYGYSLWEMQVYANPQAPAMITPGSGQTVDSNDVRLGWLQPDADAVASYRLTVDGDEVTPGPAPADREWTLNLPDGEHTIQLSAVNPLGSASTPEIPITVAAVPLPPAWAAGTEYEVGDKVSYDGITYECQQAHTAQQGWEPPNSLTLWNRL</sequence>
<evidence type="ECO:0000313" key="3">
    <source>
        <dbReference type="EMBL" id="MBO3741796.1"/>
    </source>
</evidence>
<feature type="domain" description="F5/8 type C" evidence="2">
    <location>
        <begin position="37"/>
        <end position="171"/>
    </location>
</feature>
<dbReference type="Gene3D" id="2.10.10.20">
    <property type="entry name" value="Carbohydrate-binding module superfamily 5/12"/>
    <property type="match status" value="1"/>
</dbReference>
<dbReference type="CDD" id="cd12214">
    <property type="entry name" value="ChiA1_BD"/>
    <property type="match status" value="1"/>
</dbReference>
<dbReference type="InterPro" id="IPR003610">
    <property type="entry name" value="CBM5/12"/>
</dbReference>
<organism evidence="3 4">
    <name type="scientific">Actinoplanes flavus</name>
    <dbReference type="NCBI Taxonomy" id="2820290"/>
    <lineage>
        <taxon>Bacteria</taxon>
        <taxon>Bacillati</taxon>
        <taxon>Actinomycetota</taxon>
        <taxon>Actinomycetes</taxon>
        <taxon>Micromonosporales</taxon>
        <taxon>Micromonosporaceae</taxon>
        <taxon>Actinoplanes</taxon>
    </lineage>
</organism>
<protein>
    <submittedName>
        <fullName evidence="3">Discoidin domain-containing protein</fullName>
    </submittedName>
</protein>
<evidence type="ECO:0000259" key="2">
    <source>
        <dbReference type="PROSITE" id="PS50022"/>
    </source>
</evidence>
<dbReference type="SMART" id="SM00231">
    <property type="entry name" value="FA58C"/>
    <property type="match status" value="1"/>
</dbReference>
<proteinExistence type="predicted"/>
<dbReference type="InterPro" id="IPR036573">
    <property type="entry name" value="CBM_sf_5/12"/>
</dbReference>
<keyword evidence="1" id="KW-0378">Hydrolase</keyword>
<dbReference type="InterPro" id="IPR000421">
    <property type="entry name" value="FA58C"/>
</dbReference>
<gene>
    <name evidence="3" type="ORF">J5X75_30230</name>
</gene>
<dbReference type="SUPFAM" id="SSF51055">
    <property type="entry name" value="Carbohydrate binding domain"/>
    <property type="match status" value="1"/>
</dbReference>